<dbReference type="RefSeq" id="YP_009834317.1">
    <property type="nucleotide sequence ID" value="NC_048673.1"/>
</dbReference>
<dbReference type="EMBL" id="MF448340">
    <property type="protein sequence ID" value="ASU00535.1"/>
    <property type="molecule type" value="Genomic_DNA"/>
</dbReference>
<proteinExistence type="predicted"/>
<dbReference type="KEGG" id="vg:55604384"/>
<feature type="domain" description="Putative endonuclease SegE-like GIY-YIG" evidence="1">
    <location>
        <begin position="9"/>
        <end position="124"/>
    </location>
</feature>
<dbReference type="GeneID" id="55604384"/>
<dbReference type="Pfam" id="PF19835">
    <property type="entry name" value="SegE_GIY-YIG"/>
    <property type="match status" value="1"/>
</dbReference>
<sequence length="300" mass="34718">MEKINYGHWVTDEQFDPKTVLGFVYMITFSNGKKYIGAKRVWKNLKRPPSTYKRQGKTEFIESDWRSYRSSSNEVVELETRGIEISEMRILATYDSWGKVLLLECMLQFSLNALTSDIYLNKQIEGMFTGACFDKKVYDDVARLVAIEQYDESIPQVIVYRGGDRSVICDKQSAKEYIKAGWSVASLPEKYHRKSIPMVPYTIKCKETGTEYTISDFKTQYEVSKKLECVAGDLSRLRSGEILNIGSYTMKIQREPQRWVKDGISYYSTAELKSAKVDKSECEHFPAEDREAYRIRLSKA</sequence>
<dbReference type="Proteomes" id="UP000226092">
    <property type="component" value="Segment"/>
</dbReference>
<reference evidence="2 3" key="1">
    <citation type="submission" date="2017-07" db="EMBL/GenBank/DDBJ databases">
        <title>In vitro design and evaluation of phage cocktails against multidrug-resistant Aeromonas salmonicida.</title>
        <authorList>
            <person name="Chen L."/>
            <person name="Yuan S."/>
            <person name="Ma Y."/>
        </authorList>
    </citation>
    <scope>NUCLEOTIDE SEQUENCE [LARGE SCALE GENOMIC DNA]</scope>
</reference>
<accession>A0A223LET4</accession>
<evidence type="ECO:0000313" key="3">
    <source>
        <dbReference type="Proteomes" id="UP000226092"/>
    </source>
</evidence>
<evidence type="ECO:0000259" key="1">
    <source>
        <dbReference type="Pfam" id="PF19835"/>
    </source>
</evidence>
<name>A0A223LET4_9CAUD</name>
<dbReference type="InterPro" id="IPR045566">
    <property type="entry name" value="SegE-like_GIY-YIG"/>
</dbReference>
<protein>
    <recommendedName>
        <fullName evidence="1">Putative endonuclease SegE-like GIY-YIG domain-containing protein</fullName>
    </recommendedName>
</protein>
<keyword evidence="3" id="KW-1185">Reference proteome</keyword>
<organism evidence="2 3">
    <name type="scientific">Aeromonas phage AS-zj</name>
    <dbReference type="NCBI Taxonomy" id="2024208"/>
    <lineage>
        <taxon>Viruses</taxon>
        <taxon>Duplodnaviria</taxon>
        <taxon>Heunggongvirae</taxon>
        <taxon>Uroviricota</taxon>
        <taxon>Caudoviricetes</taxon>
        <taxon>Pantevenvirales</taxon>
        <taxon>Straboviridae</taxon>
        <taxon>Emmerichvirinae</taxon>
        <taxon>Ceceduovirus</taxon>
        <taxon>Ceceduovirus aszj</taxon>
    </lineage>
</organism>
<evidence type="ECO:0000313" key="2">
    <source>
        <dbReference type="EMBL" id="ASU00535.1"/>
    </source>
</evidence>